<dbReference type="EMBL" id="FTOQ01000003">
    <property type="protein sequence ID" value="SIS76593.1"/>
    <property type="molecule type" value="Genomic_DNA"/>
</dbReference>
<evidence type="ECO:0000313" key="1">
    <source>
        <dbReference type="EMBL" id="SIS76593.1"/>
    </source>
</evidence>
<proteinExistence type="predicted"/>
<dbReference type="STRING" id="633194.SAMN05421759_103105"/>
<sequence length="53" mass="5768">MGGSFDVMHGEISDAKVAKSGHLPGFRNGWLMSQAYKDAARRSKARTIRCIAS</sequence>
<dbReference type="Proteomes" id="UP000186684">
    <property type="component" value="Unassembled WGS sequence"/>
</dbReference>
<evidence type="ECO:0000313" key="2">
    <source>
        <dbReference type="Proteomes" id="UP000186684"/>
    </source>
</evidence>
<organism evidence="1 2">
    <name type="scientific">Roseivivax lentus</name>
    <dbReference type="NCBI Taxonomy" id="633194"/>
    <lineage>
        <taxon>Bacteria</taxon>
        <taxon>Pseudomonadati</taxon>
        <taxon>Pseudomonadota</taxon>
        <taxon>Alphaproteobacteria</taxon>
        <taxon>Rhodobacterales</taxon>
        <taxon>Roseobacteraceae</taxon>
        <taxon>Roseivivax</taxon>
    </lineage>
</organism>
<name>A0A1N7LRU6_9RHOB</name>
<accession>A0A1N7LRU6</accession>
<protein>
    <submittedName>
        <fullName evidence="1">Uncharacterized protein</fullName>
    </submittedName>
</protein>
<keyword evidence="2" id="KW-1185">Reference proteome</keyword>
<gene>
    <name evidence="1" type="ORF">SAMN05421759_103105</name>
</gene>
<reference evidence="2" key="1">
    <citation type="submission" date="2017-01" db="EMBL/GenBank/DDBJ databases">
        <authorList>
            <person name="Varghese N."/>
            <person name="Submissions S."/>
        </authorList>
    </citation>
    <scope>NUCLEOTIDE SEQUENCE [LARGE SCALE GENOMIC DNA]</scope>
    <source>
        <strain evidence="2">DSM 29430</strain>
    </source>
</reference>
<dbReference type="AlphaFoldDB" id="A0A1N7LRU6"/>